<dbReference type="CTD" id="146434"/>
<gene>
    <name evidence="10 11 12 13" type="primary">ZNF597</name>
</gene>
<dbReference type="GeneID" id="102542311"/>
<evidence type="ECO:0000256" key="6">
    <source>
        <dbReference type="PROSITE-ProRule" id="PRU00042"/>
    </source>
</evidence>
<evidence type="ECO:0000313" key="11">
    <source>
        <dbReference type="RefSeq" id="XP_072798656.1"/>
    </source>
</evidence>
<evidence type="ECO:0000259" key="8">
    <source>
        <dbReference type="PROSITE" id="PS50805"/>
    </source>
</evidence>
<evidence type="ECO:0000256" key="2">
    <source>
        <dbReference type="ARBA" id="ARBA00022737"/>
    </source>
</evidence>
<keyword evidence="3 6" id="KW-0863">Zinc-finger</keyword>
<feature type="domain" description="C2H2-type" evidence="7">
    <location>
        <begin position="155"/>
        <end position="182"/>
    </location>
</feature>
<dbReference type="PANTHER" id="PTHR23235:SF142">
    <property type="entry name" value="ZINC FINGER PROTEIN 384"/>
    <property type="match status" value="1"/>
</dbReference>
<dbReference type="OrthoDB" id="8117402at2759"/>
<feature type="domain" description="C2H2-type" evidence="7">
    <location>
        <begin position="183"/>
        <end position="210"/>
    </location>
</feature>
<dbReference type="SMART" id="SM00355">
    <property type="entry name" value="ZnF_C2H2"/>
    <property type="match status" value="6"/>
</dbReference>
<dbReference type="GO" id="GO:0000981">
    <property type="term" value="F:DNA-binding transcription factor activity, RNA polymerase II-specific"/>
    <property type="evidence" value="ECO:0007669"/>
    <property type="project" value="TreeGrafter"/>
</dbReference>
<dbReference type="PROSITE" id="PS00028">
    <property type="entry name" value="ZINC_FINGER_C2H2_1"/>
    <property type="match status" value="6"/>
</dbReference>
<dbReference type="SUPFAM" id="SSF109640">
    <property type="entry name" value="KRAB domain (Kruppel-associated box)"/>
    <property type="match status" value="1"/>
</dbReference>
<dbReference type="Gene3D" id="3.30.160.60">
    <property type="entry name" value="Classic Zinc Finger"/>
    <property type="match status" value="6"/>
</dbReference>
<feature type="domain" description="C2H2-type" evidence="7">
    <location>
        <begin position="391"/>
        <end position="418"/>
    </location>
</feature>
<dbReference type="Gene3D" id="6.10.140.140">
    <property type="match status" value="1"/>
</dbReference>
<evidence type="ECO:0000256" key="3">
    <source>
        <dbReference type="ARBA" id="ARBA00022771"/>
    </source>
</evidence>
<dbReference type="InterPro" id="IPR001909">
    <property type="entry name" value="KRAB"/>
</dbReference>
<keyword evidence="5" id="KW-0539">Nucleus</keyword>
<dbReference type="InterPro" id="IPR036236">
    <property type="entry name" value="Znf_C2H2_sf"/>
</dbReference>
<sequence length="418" mass="46513">MASTLPTTGAQGPVLFEDLAVYFSQEECVSLHPAQRSLSRDTAQECFMDNALMGEGKIEINQQLSLESMGLEELALEKYSITVPLVYCPEKSSEHGVGNLERKISGGTSACKKRLISLLVTIENHTPLVELSQCLGTSTLSEIFEFPGGEATNSYKCPECNQSFSDSSYLVLHQKMHSGEKKYNCGDCGKMFNHRANLRTHRRIHTGEKPYKCAECSSTFRQHSHLSRHMNVHGKEKPYTCGTCGRGFLWLPGLAQHQKTHAAKKAHGKYLGQQTNLALPEKRQASAPQHLHSPGRNCSLQPALPALPEKGHEDSAEHCSDYGGNMLSFSKFKPFKCPECPLTCLHLSELISHQSTHRREKAQTCKTPAESFLSASEPAHHWKSHTGENPLKCTVCGKHFRLKTHLTAHERTHLRNAM</sequence>
<keyword evidence="2" id="KW-0677">Repeat</keyword>
<name>A0A6I9I692_VICPA</name>
<evidence type="ECO:0000259" key="7">
    <source>
        <dbReference type="PROSITE" id="PS50157"/>
    </source>
</evidence>
<reference evidence="10 11" key="1">
    <citation type="submission" date="2025-05" db="UniProtKB">
        <authorList>
            <consortium name="RefSeq"/>
        </authorList>
    </citation>
    <scope>IDENTIFICATION</scope>
</reference>
<evidence type="ECO:0000313" key="9">
    <source>
        <dbReference type="Proteomes" id="UP001652581"/>
    </source>
</evidence>
<keyword evidence="1" id="KW-0479">Metal-binding</keyword>
<evidence type="ECO:0000313" key="13">
    <source>
        <dbReference type="RefSeq" id="XP_072798658.1"/>
    </source>
</evidence>
<dbReference type="InParanoid" id="A0A6I9I692"/>
<dbReference type="InterPro" id="IPR013087">
    <property type="entry name" value="Znf_C2H2_type"/>
</dbReference>
<dbReference type="RefSeq" id="XP_006204481.2">
    <property type="nucleotide sequence ID" value="XM_006204419.4"/>
</dbReference>
<evidence type="ECO:0000313" key="12">
    <source>
        <dbReference type="RefSeq" id="XP_072798657.1"/>
    </source>
</evidence>
<dbReference type="PANTHER" id="PTHR23235">
    <property type="entry name" value="KRUEPPEL-LIKE TRANSCRIPTION FACTOR"/>
    <property type="match status" value="1"/>
</dbReference>
<dbReference type="GO" id="GO:0000978">
    <property type="term" value="F:RNA polymerase II cis-regulatory region sequence-specific DNA binding"/>
    <property type="evidence" value="ECO:0007669"/>
    <property type="project" value="TreeGrafter"/>
</dbReference>
<keyword evidence="4" id="KW-0862">Zinc</keyword>
<evidence type="ECO:0000256" key="5">
    <source>
        <dbReference type="ARBA" id="ARBA00023242"/>
    </source>
</evidence>
<feature type="domain" description="C2H2-type" evidence="7">
    <location>
        <begin position="335"/>
        <end position="362"/>
    </location>
</feature>
<keyword evidence="9" id="KW-1185">Reference proteome</keyword>
<organism evidence="9 10">
    <name type="scientific">Vicugna pacos</name>
    <name type="common">Alpaca</name>
    <name type="synonym">Lama pacos</name>
    <dbReference type="NCBI Taxonomy" id="30538"/>
    <lineage>
        <taxon>Eukaryota</taxon>
        <taxon>Metazoa</taxon>
        <taxon>Chordata</taxon>
        <taxon>Craniata</taxon>
        <taxon>Vertebrata</taxon>
        <taxon>Euteleostomi</taxon>
        <taxon>Mammalia</taxon>
        <taxon>Eutheria</taxon>
        <taxon>Laurasiatheria</taxon>
        <taxon>Artiodactyla</taxon>
        <taxon>Tylopoda</taxon>
        <taxon>Camelidae</taxon>
        <taxon>Vicugna</taxon>
    </lineage>
</organism>
<dbReference type="Pfam" id="PF01352">
    <property type="entry name" value="KRAB"/>
    <property type="match status" value="1"/>
</dbReference>
<accession>A0A6I9I692</accession>
<dbReference type="SUPFAM" id="SSF57667">
    <property type="entry name" value="beta-beta-alpha zinc fingers"/>
    <property type="match status" value="4"/>
</dbReference>
<dbReference type="RefSeq" id="XP_072798658.1">
    <property type="nucleotide sequence ID" value="XM_072942557.1"/>
</dbReference>
<dbReference type="PROSITE" id="PS50805">
    <property type="entry name" value="KRAB"/>
    <property type="match status" value="1"/>
</dbReference>
<dbReference type="FunCoup" id="A0A6I9I692">
    <property type="interactions" value="436"/>
</dbReference>
<dbReference type="InterPro" id="IPR036051">
    <property type="entry name" value="KRAB_dom_sf"/>
</dbReference>
<feature type="domain" description="C2H2-type" evidence="7">
    <location>
        <begin position="239"/>
        <end position="266"/>
    </location>
</feature>
<feature type="domain" description="C2H2-type" evidence="7">
    <location>
        <begin position="211"/>
        <end position="238"/>
    </location>
</feature>
<evidence type="ECO:0000256" key="4">
    <source>
        <dbReference type="ARBA" id="ARBA00022833"/>
    </source>
</evidence>
<dbReference type="GO" id="GO:0008270">
    <property type="term" value="F:zinc ion binding"/>
    <property type="evidence" value="ECO:0007669"/>
    <property type="project" value="UniProtKB-KW"/>
</dbReference>
<proteinExistence type="predicted"/>
<dbReference type="RefSeq" id="XP_072798656.1">
    <property type="nucleotide sequence ID" value="XM_072942555.1"/>
</dbReference>
<dbReference type="GO" id="GO:0005634">
    <property type="term" value="C:nucleus"/>
    <property type="evidence" value="ECO:0007669"/>
    <property type="project" value="UniProtKB-SubCell"/>
</dbReference>
<dbReference type="KEGG" id="vpc:102542311"/>
<feature type="domain" description="KRAB" evidence="8">
    <location>
        <begin position="14"/>
        <end position="86"/>
    </location>
</feature>
<evidence type="ECO:0000256" key="1">
    <source>
        <dbReference type="ARBA" id="ARBA00022723"/>
    </source>
</evidence>
<dbReference type="PROSITE" id="PS50157">
    <property type="entry name" value="ZINC_FINGER_C2H2_2"/>
    <property type="match status" value="6"/>
</dbReference>
<dbReference type="RefSeq" id="XP_072798657.1">
    <property type="nucleotide sequence ID" value="XM_072942556.1"/>
</dbReference>
<dbReference type="CDD" id="cd07765">
    <property type="entry name" value="KRAB_A-box"/>
    <property type="match status" value="1"/>
</dbReference>
<dbReference type="AlphaFoldDB" id="A0A6I9I692"/>
<protein>
    <submittedName>
        <fullName evidence="10 11">Zinc finger protein 597 isoform X1</fullName>
    </submittedName>
</protein>
<dbReference type="Proteomes" id="UP001652581">
    <property type="component" value="Chromosome 18"/>
</dbReference>
<evidence type="ECO:0000313" key="10">
    <source>
        <dbReference type="RefSeq" id="XP_006204481.2"/>
    </source>
</evidence>
<dbReference type="Pfam" id="PF00096">
    <property type="entry name" value="zf-C2H2"/>
    <property type="match status" value="4"/>
</dbReference>